<evidence type="ECO:0008006" key="3">
    <source>
        <dbReference type="Google" id="ProtNLM"/>
    </source>
</evidence>
<proteinExistence type="predicted"/>
<accession>A0ABV6J3H6</accession>
<gene>
    <name evidence="1" type="ORF">ACFFIC_28645</name>
</gene>
<sequence>MRSALMTTAAALPPEPDLSVLPRYVDRQRGAEFVTRYFFPISHRTMERWPLTGKVVNGRLVFLTADLFAMAQEKMDAAPTIKGGPATANRAA</sequence>
<evidence type="ECO:0000313" key="1">
    <source>
        <dbReference type="EMBL" id="MFC0389485.1"/>
    </source>
</evidence>
<protein>
    <recommendedName>
        <fullName evidence="3">Transcriptional regulator</fullName>
    </recommendedName>
</protein>
<keyword evidence="2" id="KW-1185">Reference proteome</keyword>
<organism evidence="1 2">
    <name type="scientific">Muricoccus vinaceus</name>
    <dbReference type="NCBI Taxonomy" id="424704"/>
    <lineage>
        <taxon>Bacteria</taxon>
        <taxon>Pseudomonadati</taxon>
        <taxon>Pseudomonadota</taxon>
        <taxon>Alphaproteobacteria</taxon>
        <taxon>Acetobacterales</taxon>
        <taxon>Roseomonadaceae</taxon>
        <taxon>Muricoccus</taxon>
    </lineage>
</organism>
<dbReference type="EMBL" id="JBHLVZ010000113">
    <property type="protein sequence ID" value="MFC0389485.1"/>
    <property type="molecule type" value="Genomic_DNA"/>
</dbReference>
<reference evidence="1 2" key="1">
    <citation type="submission" date="2024-09" db="EMBL/GenBank/DDBJ databases">
        <authorList>
            <person name="Sun Q."/>
            <person name="Mori K."/>
        </authorList>
    </citation>
    <scope>NUCLEOTIDE SEQUENCE [LARGE SCALE GENOMIC DNA]</scope>
    <source>
        <strain evidence="1 2">CCM 7468</strain>
    </source>
</reference>
<evidence type="ECO:0000313" key="2">
    <source>
        <dbReference type="Proteomes" id="UP001589789"/>
    </source>
</evidence>
<dbReference type="Proteomes" id="UP001589789">
    <property type="component" value="Unassembled WGS sequence"/>
</dbReference>
<name>A0ABV6J3H6_9PROT</name>
<comment type="caution">
    <text evidence="1">The sequence shown here is derived from an EMBL/GenBank/DDBJ whole genome shotgun (WGS) entry which is preliminary data.</text>
</comment>